<dbReference type="NCBIfam" id="TIGR01646">
    <property type="entry name" value="vgr_GE"/>
    <property type="match status" value="1"/>
</dbReference>
<protein>
    <submittedName>
        <fullName evidence="2">Type VI secretion system tip protein VgrG</fullName>
    </submittedName>
</protein>
<keyword evidence="3" id="KW-1185">Reference proteome</keyword>
<dbReference type="InterPro" id="IPR006531">
    <property type="entry name" value="Gp5/Vgr_OB"/>
</dbReference>
<dbReference type="Pfam" id="PF04717">
    <property type="entry name" value="Phage_base_V"/>
    <property type="match status" value="1"/>
</dbReference>
<sequence>MALASKIQIEIEGEELKDFLNLTIDQDMYTHHKFEVVCRMDTFEGKDSFVMEKSKKYIGAVISISIEAKIKGKSGASDHLFKGMITSIKTTKSHTGQADHVILSGYSPDILMSDNPGNSSFENKSLKQITDEVLKPYPKDVLKSKIDPAKSDRLVYTVQYNESRYAFIRRLATRYGEWFFYDGTQLFFGKLPDTKTDLKLGLDLTDFNFSIQMNPLKFKNIGYDLMKAETLETASEKSGGKDNLNEYGGHAHDISMKEYSNPSTSFYNHLNVVEKDFTKELNHVVGLEEGASSLNMAVMQGSSQNPGLKLGNKVNIKALKVDQNGDVDYGEYIITSLKHSCDNTMNYQNTFEGISAEAKIPDYTDPHAIPHCESQGAVVKENDDPDKLGRIRVAFFWQEKNMLSPWLRLANAYSGSEMGFYFIPEVGDEVLVGFEGGNAEKPYVLGSMYHGKNKPEASWVNQNNDFKGILTRSKLKIAFDDKKKETTIETPGGNKVVLSDDDKSIIMHDQHKNKVELTKGGISLDSLKDIEITSKGKVIIKGTTGIDISSAASAKMSGLNIDLSADVGIKANGKATAELSAAGQTTVKGAMVMIN</sequence>
<dbReference type="EMBL" id="JBEWYP010000008">
    <property type="protein sequence ID" value="MET7030327.1"/>
    <property type="molecule type" value="Genomic_DNA"/>
</dbReference>
<dbReference type="InterPro" id="IPR037026">
    <property type="entry name" value="Vgr_OB-fold_dom_sf"/>
</dbReference>
<dbReference type="Gene3D" id="3.55.50.10">
    <property type="entry name" value="Baseplate protein-like domains"/>
    <property type="match status" value="1"/>
</dbReference>
<dbReference type="SUPFAM" id="SSF69255">
    <property type="entry name" value="gp5 N-terminal domain-like"/>
    <property type="match status" value="1"/>
</dbReference>
<comment type="caution">
    <text evidence="2">The sequence shown here is derived from an EMBL/GenBank/DDBJ whole genome shotgun (WGS) entry which is preliminary data.</text>
</comment>
<gene>
    <name evidence="2" type="primary">vgrG</name>
    <name evidence="2" type="ORF">ABXZ32_13035</name>
</gene>
<dbReference type="SUPFAM" id="SSF69279">
    <property type="entry name" value="Phage tail proteins"/>
    <property type="match status" value="1"/>
</dbReference>
<accession>A0ABV2TYK0</accession>
<evidence type="ECO:0000259" key="1">
    <source>
        <dbReference type="Pfam" id="PF04717"/>
    </source>
</evidence>
<name>A0ABV2TYK0_9FLAO</name>
<dbReference type="Pfam" id="PF05954">
    <property type="entry name" value="Phage_GPD"/>
    <property type="match status" value="1"/>
</dbReference>
<evidence type="ECO:0000313" key="2">
    <source>
        <dbReference type="EMBL" id="MET7030327.1"/>
    </source>
</evidence>
<dbReference type="Proteomes" id="UP001549773">
    <property type="component" value="Unassembled WGS sequence"/>
</dbReference>
<proteinExistence type="predicted"/>
<dbReference type="InterPro" id="IPR006533">
    <property type="entry name" value="T6SS_Vgr_RhsGE"/>
</dbReference>
<dbReference type="RefSeq" id="WP_354619123.1">
    <property type="nucleotide sequence ID" value="NZ_JBEWYP010000008.1"/>
</dbReference>
<evidence type="ECO:0000313" key="3">
    <source>
        <dbReference type="Proteomes" id="UP001549773"/>
    </source>
</evidence>
<dbReference type="Gene3D" id="2.40.50.230">
    <property type="entry name" value="Gp5 N-terminal domain"/>
    <property type="match status" value="1"/>
</dbReference>
<organism evidence="2 3">
    <name type="scientific">Sediminicola luteus</name>
    <dbReference type="NCBI Taxonomy" id="319238"/>
    <lineage>
        <taxon>Bacteria</taxon>
        <taxon>Pseudomonadati</taxon>
        <taxon>Bacteroidota</taxon>
        <taxon>Flavobacteriia</taxon>
        <taxon>Flavobacteriales</taxon>
        <taxon>Flavobacteriaceae</taxon>
        <taxon>Sediminicola</taxon>
    </lineage>
</organism>
<reference evidence="2 3" key="1">
    <citation type="submission" date="2024-07" db="EMBL/GenBank/DDBJ databases">
        <title>The genome sequence of type strain Sediminicola luteus GDMCC 1.2596T.</title>
        <authorList>
            <person name="Liu Y."/>
        </authorList>
    </citation>
    <scope>NUCLEOTIDE SEQUENCE [LARGE SCALE GENOMIC DNA]</scope>
    <source>
        <strain evidence="2 3">GDMCC 1.2596</strain>
    </source>
</reference>
<feature type="domain" description="Gp5/Type VI secretion system Vgr protein OB-fold" evidence="1">
    <location>
        <begin position="377"/>
        <end position="449"/>
    </location>
</feature>